<dbReference type="AlphaFoldDB" id="A0A9D2IIG1"/>
<feature type="signal peptide" evidence="1">
    <location>
        <begin position="1"/>
        <end position="21"/>
    </location>
</feature>
<reference evidence="2" key="2">
    <citation type="submission" date="2021-04" db="EMBL/GenBank/DDBJ databases">
        <authorList>
            <person name="Gilroy R."/>
        </authorList>
    </citation>
    <scope>NUCLEOTIDE SEQUENCE</scope>
    <source>
        <strain evidence="2">CHK192-19661</strain>
    </source>
</reference>
<accession>A0A9D2IIG1</accession>
<protein>
    <submittedName>
        <fullName evidence="2">Uncharacterized protein</fullName>
    </submittedName>
</protein>
<dbReference type="Proteomes" id="UP000824025">
    <property type="component" value="Unassembled WGS sequence"/>
</dbReference>
<evidence type="ECO:0000256" key="1">
    <source>
        <dbReference type="SAM" id="SignalP"/>
    </source>
</evidence>
<evidence type="ECO:0000313" key="2">
    <source>
        <dbReference type="EMBL" id="HIZ10240.1"/>
    </source>
</evidence>
<organism evidence="2 3">
    <name type="scientific">Candidatus Borkfalkia avicola</name>
    <dbReference type="NCBI Taxonomy" id="2838503"/>
    <lineage>
        <taxon>Bacteria</taxon>
        <taxon>Bacillati</taxon>
        <taxon>Bacillota</taxon>
        <taxon>Clostridia</taxon>
        <taxon>Christensenellales</taxon>
        <taxon>Christensenellaceae</taxon>
        <taxon>Candidatus Borkfalkia</taxon>
    </lineage>
</organism>
<gene>
    <name evidence="2" type="ORF">H9726_07110</name>
</gene>
<dbReference type="PROSITE" id="PS51257">
    <property type="entry name" value="PROKAR_LIPOPROTEIN"/>
    <property type="match status" value="1"/>
</dbReference>
<evidence type="ECO:0000313" key="3">
    <source>
        <dbReference type="Proteomes" id="UP000824025"/>
    </source>
</evidence>
<feature type="chain" id="PRO_5039655556" evidence="1">
    <location>
        <begin position="22"/>
        <end position="319"/>
    </location>
</feature>
<proteinExistence type="predicted"/>
<comment type="caution">
    <text evidence="2">The sequence shown here is derived from an EMBL/GenBank/DDBJ whole genome shotgun (WGS) entry which is preliminary data.</text>
</comment>
<keyword evidence="1" id="KW-0732">Signal</keyword>
<name>A0A9D2IIG1_9FIRM</name>
<sequence>MKKLLASAVCLGMILSSAVLFTGCGERIYIDGDFSKEATAEEVNAVLASVQANEDTLFGDTTEEGWDYGMRIIEDAAMKVSLSAAGESMSLDISAGGELNAVYDADGIRASGSLNSAFNMSSTAEDATSVEANVEGNVYLTGSALYLDGAVKVAAGEQSVDVNGKYSLGALDDYVMVELPDAEGIGADMLSALKATGAKIYIDAGDAETKVKVSYDLEGFLNAGMLPDVGGDLAAFMDAVEFDNYDIYFSFLNDTGELTGYGYVAGMRIPETTVGEGENAATLSMDVSANVWYLAGDAQVQEPEDIGSYENIMTAIIKG</sequence>
<reference evidence="2" key="1">
    <citation type="journal article" date="2021" name="PeerJ">
        <title>Extensive microbial diversity within the chicken gut microbiome revealed by metagenomics and culture.</title>
        <authorList>
            <person name="Gilroy R."/>
            <person name="Ravi A."/>
            <person name="Getino M."/>
            <person name="Pursley I."/>
            <person name="Horton D.L."/>
            <person name="Alikhan N.F."/>
            <person name="Baker D."/>
            <person name="Gharbi K."/>
            <person name="Hall N."/>
            <person name="Watson M."/>
            <person name="Adriaenssens E.M."/>
            <person name="Foster-Nyarko E."/>
            <person name="Jarju S."/>
            <person name="Secka A."/>
            <person name="Antonio M."/>
            <person name="Oren A."/>
            <person name="Chaudhuri R.R."/>
            <person name="La Ragione R."/>
            <person name="Hildebrand F."/>
            <person name="Pallen M.J."/>
        </authorList>
    </citation>
    <scope>NUCLEOTIDE SEQUENCE</scope>
    <source>
        <strain evidence="2">CHK192-19661</strain>
    </source>
</reference>
<dbReference type="EMBL" id="DXCF01000035">
    <property type="protein sequence ID" value="HIZ10240.1"/>
    <property type="molecule type" value="Genomic_DNA"/>
</dbReference>